<comment type="caution">
    <text evidence="2">The sequence shown here is derived from an EMBL/GenBank/DDBJ whole genome shotgun (WGS) entry which is preliminary data.</text>
</comment>
<dbReference type="InterPro" id="IPR015867">
    <property type="entry name" value="N-reg_PII/ATP_PRibTrfase_C"/>
</dbReference>
<accession>A0A511T3I7</accession>
<protein>
    <submittedName>
        <fullName evidence="2">Divalent-cation tolerance protein CutA</fullName>
    </submittedName>
</protein>
<gene>
    <name evidence="2" type="primary">cutA</name>
    <name evidence="2" type="ORF">MFU01_31790</name>
</gene>
<dbReference type="STRING" id="1334629.MFUL124B02_29200"/>
<name>A0A511T3I7_MYXFU</name>
<dbReference type="Proteomes" id="UP000321514">
    <property type="component" value="Unassembled WGS sequence"/>
</dbReference>
<evidence type="ECO:0000313" key="2">
    <source>
        <dbReference type="EMBL" id="GEN08142.1"/>
    </source>
</evidence>
<dbReference type="EMBL" id="BJXR01000027">
    <property type="protein sequence ID" value="GEN08142.1"/>
    <property type="molecule type" value="Genomic_DNA"/>
</dbReference>
<dbReference type="GO" id="GO:0005507">
    <property type="term" value="F:copper ion binding"/>
    <property type="evidence" value="ECO:0007669"/>
    <property type="project" value="TreeGrafter"/>
</dbReference>
<dbReference type="PANTHER" id="PTHR23419:SF8">
    <property type="entry name" value="FI09726P"/>
    <property type="match status" value="1"/>
</dbReference>
<dbReference type="Gene3D" id="3.30.70.120">
    <property type="match status" value="1"/>
</dbReference>
<dbReference type="AlphaFoldDB" id="A0A511T3I7"/>
<dbReference type="GO" id="GO:0010038">
    <property type="term" value="P:response to metal ion"/>
    <property type="evidence" value="ECO:0007669"/>
    <property type="project" value="InterPro"/>
</dbReference>
<dbReference type="InterPro" id="IPR011322">
    <property type="entry name" value="N-reg_PII-like_a/b"/>
</dbReference>
<comment type="similarity">
    <text evidence="1">Belongs to the CutA family.</text>
</comment>
<sequence>MRCGSGSRQWTHPRVLCVNARMTDAILVLVTAPSADKAAELARSLVEEQLAACGNILPGLRSIYRWEGKVQDDTEALILFKTRASLFEALRSRIIELHPYDVPEVLRFDIADGHAPYLAWILDSTRAPS</sequence>
<evidence type="ECO:0000256" key="1">
    <source>
        <dbReference type="ARBA" id="ARBA00010169"/>
    </source>
</evidence>
<evidence type="ECO:0000313" key="3">
    <source>
        <dbReference type="Proteomes" id="UP000321514"/>
    </source>
</evidence>
<dbReference type="Pfam" id="PF03091">
    <property type="entry name" value="CutA1"/>
    <property type="match status" value="1"/>
</dbReference>
<dbReference type="PANTHER" id="PTHR23419">
    <property type="entry name" value="DIVALENT CATION TOLERANCE CUTA-RELATED"/>
    <property type="match status" value="1"/>
</dbReference>
<reference evidence="2 3" key="1">
    <citation type="submission" date="2019-07" db="EMBL/GenBank/DDBJ databases">
        <title>Whole genome shotgun sequence of Myxococcus fulvus NBRC 100333.</title>
        <authorList>
            <person name="Hosoyama A."/>
            <person name="Uohara A."/>
            <person name="Ohji S."/>
            <person name="Ichikawa N."/>
        </authorList>
    </citation>
    <scope>NUCLEOTIDE SEQUENCE [LARGE SCALE GENOMIC DNA]</scope>
    <source>
        <strain evidence="2 3">NBRC 100333</strain>
    </source>
</reference>
<proteinExistence type="inferred from homology"/>
<dbReference type="InterPro" id="IPR004323">
    <property type="entry name" value="Ion_tolerance_CutA"/>
</dbReference>
<organism evidence="2 3">
    <name type="scientific">Myxococcus fulvus</name>
    <dbReference type="NCBI Taxonomy" id="33"/>
    <lineage>
        <taxon>Bacteria</taxon>
        <taxon>Pseudomonadati</taxon>
        <taxon>Myxococcota</taxon>
        <taxon>Myxococcia</taxon>
        <taxon>Myxococcales</taxon>
        <taxon>Cystobacterineae</taxon>
        <taxon>Myxococcaceae</taxon>
        <taxon>Myxococcus</taxon>
    </lineage>
</organism>
<dbReference type="SUPFAM" id="SSF54913">
    <property type="entry name" value="GlnB-like"/>
    <property type="match status" value="1"/>
</dbReference>